<organism evidence="2 3">
    <name type="scientific">Lentinula lateritia</name>
    <dbReference type="NCBI Taxonomy" id="40482"/>
    <lineage>
        <taxon>Eukaryota</taxon>
        <taxon>Fungi</taxon>
        <taxon>Dikarya</taxon>
        <taxon>Basidiomycota</taxon>
        <taxon>Agaricomycotina</taxon>
        <taxon>Agaricomycetes</taxon>
        <taxon>Agaricomycetidae</taxon>
        <taxon>Agaricales</taxon>
        <taxon>Marasmiineae</taxon>
        <taxon>Omphalotaceae</taxon>
        <taxon>Lentinula</taxon>
    </lineage>
</organism>
<dbReference type="SUPFAM" id="SSF52047">
    <property type="entry name" value="RNI-like"/>
    <property type="match status" value="1"/>
</dbReference>
<comment type="caution">
    <text evidence="2">The sequence shown here is derived from an EMBL/GenBank/DDBJ whole genome shotgun (WGS) entry which is preliminary data.</text>
</comment>
<gene>
    <name evidence="2" type="ORF">C8J55DRAFT_567631</name>
</gene>
<dbReference type="Proteomes" id="UP001150238">
    <property type="component" value="Unassembled WGS sequence"/>
</dbReference>
<keyword evidence="1" id="KW-0175">Coiled coil</keyword>
<reference evidence="2" key="1">
    <citation type="submission" date="2022-08" db="EMBL/GenBank/DDBJ databases">
        <authorList>
            <consortium name="DOE Joint Genome Institute"/>
            <person name="Min B."/>
            <person name="Riley R."/>
            <person name="Sierra-Patev S."/>
            <person name="Naranjo-Ortiz M."/>
            <person name="Looney B."/>
            <person name="Konkel Z."/>
            <person name="Slot J.C."/>
            <person name="Sakamoto Y."/>
            <person name="Steenwyk J.L."/>
            <person name="Rokas A."/>
            <person name="Carro J."/>
            <person name="Camarero S."/>
            <person name="Ferreira P."/>
            <person name="Molpeceres G."/>
            <person name="Ruiz-Duenas F.J."/>
            <person name="Serrano A."/>
            <person name="Henrissat B."/>
            <person name="Drula E."/>
            <person name="Hughes K.W."/>
            <person name="Mata J.L."/>
            <person name="Ishikawa N.K."/>
            <person name="Vargas-Isla R."/>
            <person name="Ushijima S."/>
            <person name="Smith C.A."/>
            <person name="Ahrendt S."/>
            <person name="Andreopoulos W."/>
            <person name="He G."/>
            <person name="Labutti K."/>
            <person name="Lipzen A."/>
            <person name="Ng V."/>
            <person name="Sandor L."/>
            <person name="Barry K."/>
            <person name="Martinez A.T."/>
            <person name="Xiao Y."/>
            <person name="Gibbons J.G."/>
            <person name="Terashima K."/>
            <person name="Hibbett D.S."/>
            <person name="Grigoriev I.V."/>
        </authorList>
    </citation>
    <scope>NUCLEOTIDE SEQUENCE</scope>
    <source>
        <strain evidence="2">Sp2 HRB7682 ss15</strain>
    </source>
</reference>
<reference evidence="2" key="2">
    <citation type="journal article" date="2023" name="Proc. Natl. Acad. Sci. U.S.A.">
        <title>A global phylogenomic analysis of the shiitake genus Lentinula.</title>
        <authorList>
            <person name="Sierra-Patev S."/>
            <person name="Min B."/>
            <person name="Naranjo-Ortiz M."/>
            <person name="Looney B."/>
            <person name="Konkel Z."/>
            <person name="Slot J.C."/>
            <person name="Sakamoto Y."/>
            <person name="Steenwyk J.L."/>
            <person name="Rokas A."/>
            <person name="Carro J."/>
            <person name="Camarero S."/>
            <person name="Ferreira P."/>
            <person name="Molpeceres G."/>
            <person name="Ruiz-Duenas F.J."/>
            <person name="Serrano A."/>
            <person name="Henrissat B."/>
            <person name="Drula E."/>
            <person name="Hughes K.W."/>
            <person name="Mata J.L."/>
            <person name="Ishikawa N.K."/>
            <person name="Vargas-Isla R."/>
            <person name="Ushijima S."/>
            <person name="Smith C.A."/>
            <person name="Donoghue J."/>
            <person name="Ahrendt S."/>
            <person name="Andreopoulos W."/>
            <person name="He G."/>
            <person name="LaButti K."/>
            <person name="Lipzen A."/>
            <person name="Ng V."/>
            <person name="Riley R."/>
            <person name="Sandor L."/>
            <person name="Barry K."/>
            <person name="Martinez A.T."/>
            <person name="Xiao Y."/>
            <person name="Gibbons J.G."/>
            <person name="Terashima K."/>
            <person name="Grigoriev I.V."/>
            <person name="Hibbett D."/>
        </authorList>
    </citation>
    <scope>NUCLEOTIDE SEQUENCE</scope>
    <source>
        <strain evidence="2">Sp2 HRB7682 ss15</strain>
    </source>
</reference>
<evidence type="ECO:0000256" key="1">
    <source>
        <dbReference type="SAM" id="Coils"/>
    </source>
</evidence>
<dbReference type="Gene3D" id="3.80.10.10">
    <property type="entry name" value="Ribonuclease Inhibitor"/>
    <property type="match status" value="1"/>
</dbReference>
<accession>A0A9W8ZP39</accession>
<evidence type="ECO:0000313" key="2">
    <source>
        <dbReference type="EMBL" id="KAJ4463378.1"/>
    </source>
</evidence>
<protein>
    <recommendedName>
        <fullName evidence="4">F-box domain-containing protein</fullName>
    </recommendedName>
</protein>
<dbReference type="InterPro" id="IPR032675">
    <property type="entry name" value="LRR_dom_sf"/>
</dbReference>
<dbReference type="AlphaFoldDB" id="A0A9W8ZP39"/>
<name>A0A9W8ZP39_9AGAR</name>
<proteinExistence type="predicted"/>
<dbReference type="EMBL" id="JANVFS010000073">
    <property type="protein sequence ID" value="KAJ4463378.1"/>
    <property type="molecule type" value="Genomic_DNA"/>
</dbReference>
<sequence length="573" mass="64302">MSHRDGSEASCRKCNQRSDRVSVDTMKSLRESLRCEDAVSSARASEVSSVLVNLEKDIEDCSVEIARLQAQIRSQNTKRDFLHHVKQWGQSILAPVRRLPNEILHEIFAYCMLDDTFTVAKDFGMSRQPAWVLSSICSKWRKIALSCKPLWSNICLDFKASHESSQHAFHALSRLLDQSYPHTVDVSIIGFSNAHSRLWDCLALHAHRWKHAEFEDVNGLFQDPMWSTLRLPALESLTLNEYGRDLPLDLEAFRHAPLLRKADLRGVLPDSLLLFPWCQLTHLELNRFKVPVFPALSACTNLEGLKITVHHAQVLSSPSSVLHSVVPFVELYKLKTLHITLFGTSNRARIHSLADIFKAFITPSLNSLQLCCQYLSKHFQGCWPQSSFESFLERSQCSIRTLVLNQTTFSPSEVQKIFSSLRTVTALTIKDASFVCLTAVSPTISQLSAGGSLFKTGAVLLPNLQDLIIHSRCRRNLPSSAAAPSSILDDTVLAEMVKSRWIPDTTYASVFNIRCLRSVSIQYFAPGRIMNNSSRTILESLRADGLKFVVQVNPNEGEVTSDSETDESSDGLE</sequence>
<dbReference type="Gene3D" id="1.20.1280.50">
    <property type="match status" value="1"/>
</dbReference>
<feature type="coiled-coil region" evidence="1">
    <location>
        <begin position="51"/>
        <end position="78"/>
    </location>
</feature>
<evidence type="ECO:0000313" key="3">
    <source>
        <dbReference type="Proteomes" id="UP001150238"/>
    </source>
</evidence>
<evidence type="ECO:0008006" key="4">
    <source>
        <dbReference type="Google" id="ProtNLM"/>
    </source>
</evidence>